<comment type="similarity">
    <text evidence="1">Belongs to the UPF0111 family.</text>
</comment>
<dbReference type="PANTHER" id="PTHR37298:SF1">
    <property type="entry name" value="UPF0111 PROTEIN YKAA"/>
    <property type="match status" value="1"/>
</dbReference>
<reference evidence="2" key="1">
    <citation type="submission" date="2021-04" db="EMBL/GenBank/DDBJ databases">
        <title>Dactylosporangium aurantiacum NRRL B-8018 full assembly.</title>
        <authorList>
            <person name="Hartkoorn R.C."/>
            <person name="Beaudoing E."/>
            <person name="Hot D."/>
        </authorList>
    </citation>
    <scope>NUCLEOTIDE SEQUENCE</scope>
    <source>
        <strain evidence="2">NRRL B-8018</strain>
    </source>
</reference>
<sequence>MRLRLRPSDDSFYDFFTRAAGNLVKGTELLSELALPGVDVQTVSERLIEVEHDSDAITHALYKKINSSFITPFDREDIYRLGSLLDDVMDHLEAVGSLLYLYGLTKLPSLPRELHEIVKVLDQQARLTADAMPRLKTMKNLEEYWVECNRLENEGDNAYRMLLVRLFSGEYDALTVLKMKEVVDELEAACDAFEHVANTVETIVVKES</sequence>
<dbReference type="InterPro" id="IPR052912">
    <property type="entry name" value="UPF0111_domain"/>
</dbReference>
<keyword evidence="3" id="KW-1185">Reference proteome</keyword>
<dbReference type="InterPro" id="IPR018445">
    <property type="entry name" value="Put_Phosphate_transp_reg"/>
</dbReference>
<proteinExistence type="inferred from homology"/>
<dbReference type="PANTHER" id="PTHR37298">
    <property type="entry name" value="UPF0111 PROTEIN YKAA"/>
    <property type="match status" value="1"/>
</dbReference>
<dbReference type="AlphaFoldDB" id="A0A9Q9IGQ6"/>
<dbReference type="KEGG" id="daur:Daura_03010"/>
<name>A0A9Q9IGQ6_9ACTN</name>
<dbReference type="Gene3D" id="1.20.58.220">
    <property type="entry name" value="Phosphate transport system protein phou homolog 2, domain 2"/>
    <property type="match status" value="1"/>
</dbReference>
<organism evidence="2 3">
    <name type="scientific">Dactylosporangium aurantiacum</name>
    <dbReference type="NCBI Taxonomy" id="35754"/>
    <lineage>
        <taxon>Bacteria</taxon>
        <taxon>Bacillati</taxon>
        <taxon>Actinomycetota</taxon>
        <taxon>Actinomycetes</taxon>
        <taxon>Micromonosporales</taxon>
        <taxon>Micromonosporaceae</taxon>
        <taxon>Dactylosporangium</taxon>
    </lineage>
</organism>
<dbReference type="InterPro" id="IPR038078">
    <property type="entry name" value="PhoU-like_sf"/>
</dbReference>
<dbReference type="Proteomes" id="UP001058003">
    <property type="component" value="Chromosome"/>
</dbReference>
<dbReference type="RefSeq" id="WP_033363487.1">
    <property type="nucleotide sequence ID" value="NZ_CP073767.1"/>
</dbReference>
<evidence type="ECO:0000313" key="3">
    <source>
        <dbReference type="Proteomes" id="UP001058003"/>
    </source>
</evidence>
<dbReference type="OrthoDB" id="9797568at2"/>
<protein>
    <submittedName>
        <fullName evidence="2">DUF47 family protein</fullName>
    </submittedName>
</protein>
<dbReference type="Pfam" id="PF01865">
    <property type="entry name" value="PhoU_div"/>
    <property type="match status" value="1"/>
</dbReference>
<evidence type="ECO:0000313" key="2">
    <source>
        <dbReference type="EMBL" id="UWZ55251.1"/>
    </source>
</evidence>
<dbReference type="EMBL" id="CP073767">
    <property type="protein sequence ID" value="UWZ55251.1"/>
    <property type="molecule type" value="Genomic_DNA"/>
</dbReference>
<gene>
    <name evidence="2" type="ORF">Daura_03010</name>
</gene>
<evidence type="ECO:0000256" key="1">
    <source>
        <dbReference type="ARBA" id="ARBA00008591"/>
    </source>
</evidence>
<accession>A0A9Q9IGQ6</accession>